<dbReference type="InterPro" id="IPR018958">
    <property type="entry name" value="Knr4/Smi1-like_dom"/>
</dbReference>
<evidence type="ECO:0000313" key="2">
    <source>
        <dbReference type="EMBL" id="KYF87189.1"/>
    </source>
</evidence>
<dbReference type="SUPFAM" id="SSF160631">
    <property type="entry name" value="SMI1/KNR4-like"/>
    <property type="match status" value="1"/>
</dbReference>
<dbReference type="InterPro" id="IPR037883">
    <property type="entry name" value="Knr4/Smi1-like_sf"/>
</dbReference>
<proteinExistence type="predicted"/>
<dbReference type="AlphaFoldDB" id="A0A150S3Y7"/>
<dbReference type="SMART" id="SM00860">
    <property type="entry name" value="SMI1_KNR4"/>
    <property type="match status" value="1"/>
</dbReference>
<dbReference type="Pfam" id="PF09346">
    <property type="entry name" value="SMI1_KNR4"/>
    <property type="match status" value="1"/>
</dbReference>
<protein>
    <recommendedName>
        <fullName evidence="1">Knr4/Smi1-like domain-containing protein</fullName>
    </recommendedName>
</protein>
<dbReference type="Gene3D" id="3.40.1580.10">
    <property type="entry name" value="SMI1/KNR4-like"/>
    <property type="match status" value="1"/>
</dbReference>
<evidence type="ECO:0000313" key="3">
    <source>
        <dbReference type="Proteomes" id="UP000075635"/>
    </source>
</evidence>
<accession>A0A150S3Y7</accession>
<dbReference type="Proteomes" id="UP000075635">
    <property type="component" value="Unassembled WGS sequence"/>
</dbReference>
<feature type="domain" description="Knr4/Smi1-like" evidence="1">
    <location>
        <begin position="35"/>
        <end position="175"/>
    </location>
</feature>
<evidence type="ECO:0000259" key="1">
    <source>
        <dbReference type="SMART" id="SM00860"/>
    </source>
</evidence>
<comment type="caution">
    <text evidence="2">The sequence shown here is derived from an EMBL/GenBank/DDBJ whole genome shotgun (WGS) entry which is preliminary data.</text>
</comment>
<dbReference type="EMBL" id="JEMB01001463">
    <property type="protein sequence ID" value="KYF87189.1"/>
    <property type="molecule type" value="Genomic_DNA"/>
</dbReference>
<gene>
    <name evidence="2" type="ORF">BE17_40230</name>
</gene>
<reference evidence="2 3" key="1">
    <citation type="submission" date="2014-02" db="EMBL/GenBank/DDBJ databases">
        <title>The small core and large imbalanced accessory genome model reveals a collaborative survival strategy of Sorangium cellulosum strains in nature.</title>
        <authorList>
            <person name="Han K."/>
            <person name="Peng R."/>
            <person name="Blom J."/>
            <person name="Li Y.-Z."/>
        </authorList>
    </citation>
    <scope>NUCLEOTIDE SEQUENCE [LARGE SCALE GENOMIC DNA]</scope>
    <source>
        <strain evidence="2 3">So0011-07</strain>
    </source>
</reference>
<name>A0A150S3Y7_SORCE</name>
<sequence>MRERLDGIAAKLTAVRARGLSCFGSDAHRFELKPPATEAEVAAFEATRRVRLPEDYRAFLLHAGHGGAGPYYGLMTLAQWDHARYEALDDLDAECPLHPDTLPPGEEWLEALLPGEEEAMDRALQGTLSLGTQGCSFYTQLVVTGPARGRVVYVDLDGGRPYFPESTGFLDWYERGWMEGMRAQYSYTPRRHAMVAL</sequence>
<organism evidence="2 3">
    <name type="scientific">Sorangium cellulosum</name>
    <name type="common">Polyangium cellulosum</name>
    <dbReference type="NCBI Taxonomy" id="56"/>
    <lineage>
        <taxon>Bacteria</taxon>
        <taxon>Pseudomonadati</taxon>
        <taxon>Myxococcota</taxon>
        <taxon>Polyangia</taxon>
        <taxon>Polyangiales</taxon>
        <taxon>Polyangiaceae</taxon>
        <taxon>Sorangium</taxon>
    </lineage>
</organism>